<dbReference type="EMBL" id="NBSK02000002">
    <property type="protein sequence ID" value="KAJ0223199.1"/>
    <property type="molecule type" value="Genomic_DNA"/>
</dbReference>
<dbReference type="AlphaFoldDB" id="A0A9R1WG54"/>
<dbReference type="Proteomes" id="UP000235145">
    <property type="component" value="Unassembled WGS sequence"/>
</dbReference>
<evidence type="ECO:0000313" key="1">
    <source>
        <dbReference type="EMBL" id="KAJ0223199.1"/>
    </source>
</evidence>
<gene>
    <name evidence="1" type="ORF">LSAT_V11C200060280</name>
</gene>
<accession>A0A9R1WG54</accession>
<name>A0A9R1WG54_LACSA</name>
<reference evidence="1 2" key="1">
    <citation type="journal article" date="2017" name="Nat. Commun.">
        <title>Genome assembly with in vitro proximity ligation data and whole-genome triplication in lettuce.</title>
        <authorList>
            <person name="Reyes-Chin-Wo S."/>
            <person name="Wang Z."/>
            <person name="Yang X."/>
            <person name="Kozik A."/>
            <person name="Arikit S."/>
            <person name="Song C."/>
            <person name="Xia L."/>
            <person name="Froenicke L."/>
            <person name="Lavelle D.O."/>
            <person name="Truco M.J."/>
            <person name="Xia R."/>
            <person name="Zhu S."/>
            <person name="Xu C."/>
            <person name="Xu H."/>
            <person name="Xu X."/>
            <person name="Cox K."/>
            <person name="Korf I."/>
            <person name="Meyers B.C."/>
            <person name="Michelmore R.W."/>
        </authorList>
    </citation>
    <scope>NUCLEOTIDE SEQUENCE [LARGE SCALE GENOMIC DNA]</scope>
    <source>
        <strain evidence="2">cv. Salinas</strain>
        <tissue evidence="1">Seedlings</tissue>
    </source>
</reference>
<evidence type="ECO:0000313" key="2">
    <source>
        <dbReference type="Proteomes" id="UP000235145"/>
    </source>
</evidence>
<comment type="caution">
    <text evidence="1">The sequence shown here is derived from an EMBL/GenBank/DDBJ whole genome shotgun (WGS) entry which is preliminary data.</text>
</comment>
<keyword evidence="2" id="KW-1185">Reference proteome</keyword>
<sequence>MMAVVIRKPSKREIGVPAPIKINDVDKQHILNRLNSPLAQPIRLWMIDIDEINLGDDEPLFLVSLKAVNFGNVANNHLTKSITSTYEEKTNVVLDDILTKSTQSFT</sequence>
<organism evidence="1 2">
    <name type="scientific">Lactuca sativa</name>
    <name type="common">Garden lettuce</name>
    <dbReference type="NCBI Taxonomy" id="4236"/>
    <lineage>
        <taxon>Eukaryota</taxon>
        <taxon>Viridiplantae</taxon>
        <taxon>Streptophyta</taxon>
        <taxon>Embryophyta</taxon>
        <taxon>Tracheophyta</taxon>
        <taxon>Spermatophyta</taxon>
        <taxon>Magnoliopsida</taxon>
        <taxon>eudicotyledons</taxon>
        <taxon>Gunneridae</taxon>
        <taxon>Pentapetalae</taxon>
        <taxon>asterids</taxon>
        <taxon>campanulids</taxon>
        <taxon>Asterales</taxon>
        <taxon>Asteraceae</taxon>
        <taxon>Cichorioideae</taxon>
        <taxon>Cichorieae</taxon>
        <taxon>Lactucinae</taxon>
        <taxon>Lactuca</taxon>
    </lineage>
</organism>
<protein>
    <submittedName>
        <fullName evidence="1">Uncharacterized protein</fullName>
    </submittedName>
</protein>
<proteinExistence type="predicted"/>